<feature type="binding site" evidence="7">
    <location>
        <position position="168"/>
    </location>
    <ligand>
        <name>glyoxylate</name>
        <dbReference type="ChEBI" id="CHEBI:36655"/>
    </ligand>
</feature>
<reference evidence="9 10" key="1">
    <citation type="submission" date="2018-10" db="EMBL/GenBank/DDBJ databases">
        <authorList>
            <person name="Jung H.S."/>
            <person name="Jeon C.O."/>
        </authorList>
    </citation>
    <scope>NUCLEOTIDE SEQUENCE [LARGE SCALE GENOMIC DNA]</scope>
    <source>
        <strain evidence="9 10">MA-7-27</strain>
    </source>
</reference>
<feature type="binding site" evidence="7">
    <location>
        <position position="282"/>
    </location>
    <ligand>
        <name>glyoxylate</name>
        <dbReference type="ChEBI" id="CHEBI:36655"/>
    </ligand>
</feature>
<feature type="binding site" evidence="7">
    <location>
        <begin position="81"/>
        <end position="83"/>
    </location>
    <ligand>
        <name>FMN</name>
        <dbReference type="ChEBI" id="CHEBI:58210"/>
    </ligand>
</feature>
<dbReference type="OrthoDB" id="9770452at2"/>
<proteinExistence type="inferred from homology"/>
<feature type="active site" description="Proton acceptor" evidence="6">
    <location>
        <position position="279"/>
    </location>
</feature>
<keyword evidence="10" id="KW-1185">Reference proteome</keyword>
<feature type="binding site" evidence="7">
    <location>
        <position position="131"/>
    </location>
    <ligand>
        <name>FMN</name>
        <dbReference type="ChEBI" id="CHEBI:58210"/>
    </ligand>
</feature>
<sequence length="377" mass="40576">MTHDQRFPAIADLKARARRRIPQFVWEYLDSATGAETVTARNRAALDRVLFRTSILHGEMVPDLSTTFLGKDYPVPFGIAPLGMSGLIWPGAERILAAHGAAAGVPYCLSTVATQTPDDLAGVIGDQGWFQMYPPRDPAIRADMLDRARRAGFHTLVLTVDVPAASRRERQTRGGLVQPPRLTPRLAMQVARRPAWALGMRNSGMPRMRLMDGYAPKTDGTLPSTAHVGYLLRTSPDWAYLAELRAAWDGPLIVKGVLNAGDAARLGAEGVDAIWVSNHAGRQFDGAIASLDALPAIRAATDLPLLFDSGIAGGLDILRALALGADFVMMGRAWHYALGALGAYGPAHLQHILAQDMSANMAQIGAARLADLPDRVL</sequence>
<dbReference type="PROSITE" id="PS51349">
    <property type="entry name" value="FMN_HYDROXY_ACID_DH_2"/>
    <property type="match status" value="1"/>
</dbReference>
<dbReference type="AlphaFoldDB" id="A0A3L9Y2R3"/>
<dbReference type="CDD" id="cd02809">
    <property type="entry name" value="alpha_hydroxyacid_oxid_FMN"/>
    <property type="match status" value="1"/>
</dbReference>
<evidence type="ECO:0000256" key="5">
    <source>
        <dbReference type="ARBA" id="ARBA00024042"/>
    </source>
</evidence>
<organism evidence="9 10">
    <name type="scientific">Rhodophyticola porphyridii</name>
    <dbReference type="NCBI Taxonomy" id="1852017"/>
    <lineage>
        <taxon>Bacteria</taxon>
        <taxon>Pseudomonadati</taxon>
        <taxon>Pseudomonadota</taxon>
        <taxon>Alphaproteobacteria</taxon>
        <taxon>Rhodobacterales</taxon>
        <taxon>Roseobacteraceae</taxon>
        <taxon>Rhodophyticola</taxon>
    </lineage>
</organism>
<keyword evidence="4" id="KW-0560">Oxidoreductase</keyword>
<feature type="binding site" evidence="7">
    <location>
        <position position="277"/>
    </location>
    <ligand>
        <name>FMN</name>
        <dbReference type="ChEBI" id="CHEBI:58210"/>
    </ligand>
</feature>
<dbReference type="SUPFAM" id="SSF51395">
    <property type="entry name" value="FMN-linked oxidoreductases"/>
    <property type="match status" value="1"/>
</dbReference>
<feature type="binding site" evidence="7">
    <location>
        <position position="255"/>
    </location>
    <ligand>
        <name>FMN</name>
        <dbReference type="ChEBI" id="CHEBI:58210"/>
    </ligand>
</feature>
<dbReference type="InterPro" id="IPR012133">
    <property type="entry name" value="Alpha-hydoxy_acid_DH_FMN"/>
</dbReference>
<gene>
    <name evidence="9" type="ORF">D9R08_05575</name>
</gene>
<keyword evidence="2 7" id="KW-0285">Flavoprotein</keyword>
<dbReference type="InterPro" id="IPR000262">
    <property type="entry name" value="FMN-dep_DH"/>
</dbReference>
<evidence type="ECO:0000256" key="6">
    <source>
        <dbReference type="PIRSR" id="PIRSR000138-1"/>
    </source>
</evidence>
<feature type="binding site" evidence="7">
    <location>
        <position position="28"/>
    </location>
    <ligand>
        <name>glyoxylate</name>
        <dbReference type="ChEBI" id="CHEBI:36655"/>
    </ligand>
</feature>
<dbReference type="InterPro" id="IPR013785">
    <property type="entry name" value="Aldolase_TIM"/>
</dbReference>
<feature type="binding site" evidence="7">
    <location>
        <position position="110"/>
    </location>
    <ligand>
        <name>FMN</name>
        <dbReference type="ChEBI" id="CHEBI:58210"/>
    </ligand>
</feature>
<protein>
    <submittedName>
        <fullName evidence="9">Alpha-hydroxy-acid oxidizing protein</fullName>
    </submittedName>
</protein>
<accession>A0A3L9Y2R3</accession>
<feature type="binding site" evidence="7">
    <location>
        <begin position="331"/>
        <end position="332"/>
    </location>
    <ligand>
        <name>FMN</name>
        <dbReference type="ChEBI" id="CHEBI:58210"/>
    </ligand>
</feature>
<evidence type="ECO:0000313" key="9">
    <source>
        <dbReference type="EMBL" id="RMA43101.1"/>
    </source>
</evidence>
<feature type="domain" description="FMN hydroxy acid dehydrogenase" evidence="8">
    <location>
        <begin position="2"/>
        <end position="377"/>
    </location>
</feature>
<dbReference type="Gene3D" id="3.20.20.70">
    <property type="entry name" value="Aldolase class I"/>
    <property type="match status" value="1"/>
</dbReference>
<feature type="binding site" evidence="7">
    <location>
        <position position="133"/>
    </location>
    <ligand>
        <name>glyoxylate</name>
        <dbReference type="ChEBI" id="CHEBI:36655"/>
    </ligand>
</feature>
<keyword evidence="3 7" id="KW-0288">FMN</keyword>
<evidence type="ECO:0000259" key="8">
    <source>
        <dbReference type="PROSITE" id="PS51349"/>
    </source>
</evidence>
<dbReference type="Proteomes" id="UP000281343">
    <property type="component" value="Unassembled WGS sequence"/>
</dbReference>
<comment type="caution">
    <text evidence="9">The sequence shown here is derived from an EMBL/GenBank/DDBJ whole genome shotgun (WGS) entry which is preliminary data.</text>
</comment>
<dbReference type="PANTHER" id="PTHR10578:SF107">
    <property type="entry name" value="2-HYDROXYACID OXIDASE 1"/>
    <property type="match status" value="1"/>
</dbReference>
<evidence type="ECO:0000256" key="4">
    <source>
        <dbReference type="ARBA" id="ARBA00023002"/>
    </source>
</evidence>
<feature type="binding site" evidence="7">
    <location>
        <position position="279"/>
    </location>
    <ligand>
        <name>glyoxylate</name>
        <dbReference type="ChEBI" id="CHEBI:36655"/>
    </ligand>
</feature>
<evidence type="ECO:0000256" key="7">
    <source>
        <dbReference type="PIRSR" id="PIRSR000138-2"/>
    </source>
</evidence>
<dbReference type="GO" id="GO:0016491">
    <property type="term" value="F:oxidoreductase activity"/>
    <property type="evidence" value="ECO:0007669"/>
    <property type="project" value="UniProtKB-KW"/>
</dbReference>
<dbReference type="PIRSF" id="PIRSF000138">
    <property type="entry name" value="Al-hdrx_acd_dh"/>
    <property type="match status" value="1"/>
</dbReference>
<dbReference type="InterPro" id="IPR037396">
    <property type="entry name" value="FMN_HAD"/>
</dbReference>
<dbReference type="Pfam" id="PF01070">
    <property type="entry name" value="FMN_dh"/>
    <property type="match status" value="1"/>
</dbReference>
<comment type="similarity">
    <text evidence="5">Belongs to the FMN-dependent alpha-hydroxy acid dehydrogenase family.</text>
</comment>
<dbReference type="RefSeq" id="WP_121897036.1">
    <property type="nucleotide sequence ID" value="NZ_RCNT01000002.1"/>
</dbReference>
<name>A0A3L9Y2R3_9RHOB</name>
<evidence type="ECO:0000256" key="3">
    <source>
        <dbReference type="ARBA" id="ARBA00022643"/>
    </source>
</evidence>
<dbReference type="GO" id="GO:0010181">
    <property type="term" value="F:FMN binding"/>
    <property type="evidence" value="ECO:0007669"/>
    <property type="project" value="InterPro"/>
</dbReference>
<dbReference type="PANTHER" id="PTHR10578">
    <property type="entry name" value="S -2-HYDROXY-ACID OXIDASE-RELATED"/>
    <property type="match status" value="1"/>
</dbReference>
<dbReference type="EMBL" id="RCNT01000002">
    <property type="protein sequence ID" value="RMA43101.1"/>
    <property type="molecule type" value="Genomic_DNA"/>
</dbReference>
<comment type="cofactor">
    <cofactor evidence="1">
        <name>FMN</name>
        <dbReference type="ChEBI" id="CHEBI:58210"/>
    </cofactor>
</comment>
<evidence type="ECO:0000256" key="2">
    <source>
        <dbReference type="ARBA" id="ARBA00022630"/>
    </source>
</evidence>
<evidence type="ECO:0000313" key="10">
    <source>
        <dbReference type="Proteomes" id="UP000281343"/>
    </source>
</evidence>
<feature type="binding site" evidence="7">
    <location>
        <position position="159"/>
    </location>
    <ligand>
        <name>FMN</name>
        <dbReference type="ChEBI" id="CHEBI:58210"/>
    </ligand>
</feature>
<evidence type="ECO:0000256" key="1">
    <source>
        <dbReference type="ARBA" id="ARBA00001917"/>
    </source>
</evidence>